<organism evidence="1 2">
    <name type="scientific">Embleya scabrispora</name>
    <dbReference type="NCBI Taxonomy" id="159449"/>
    <lineage>
        <taxon>Bacteria</taxon>
        <taxon>Bacillati</taxon>
        <taxon>Actinomycetota</taxon>
        <taxon>Actinomycetes</taxon>
        <taxon>Kitasatosporales</taxon>
        <taxon>Streptomycetaceae</taxon>
        <taxon>Embleya</taxon>
    </lineage>
</organism>
<dbReference type="STRING" id="159449.B4N89_27370"/>
<dbReference type="AlphaFoldDB" id="A0A1T3P5J0"/>
<protein>
    <submittedName>
        <fullName evidence="1">Uncharacterized protein</fullName>
    </submittedName>
</protein>
<sequence length="140" mass="14833">MTDAATLVMTALEHAYNQDTDRALATLQTLAEEHGDAALFGAPAAFAVVAVHVLERLHPLAPGEMWAIGSLVRDIETANPASVFAARYVVATANRQADHALALLRAEASHPDDDRFPRAVLATLGLAASLMRAVLPKDAQ</sequence>
<evidence type="ECO:0000313" key="1">
    <source>
        <dbReference type="EMBL" id="OPC84150.1"/>
    </source>
</evidence>
<dbReference type="Proteomes" id="UP000190037">
    <property type="component" value="Unassembled WGS sequence"/>
</dbReference>
<dbReference type="EMBL" id="MWQN01000001">
    <property type="protein sequence ID" value="OPC84150.1"/>
    <property type="molecule type" value="Genomic_DNA"/>
</dbReference>
<accession>A0A1T3P5J0</accession>
<gene>
    <name evidence="1" type="ORF">B4N89_27370</name>
</gene>
<name>A0A1T3P5J0_9ACTN</name>
<evidence type="ECO:0000313" key="2">
    <source>
        <dbReference type="Proteomes" id="UP000190037"/>
    </source>
</evidence>
<comment type="caution">
    <text evidence="1">The sequence shown here is derived from an EMBL/GenBank/DDBJ whole genome shotgun (WGS) entry which is preliminary data.</text>
</comment>
<reference evidence="1 2" key="1">
    <citation type="submission" date="2017-03" db="EMBL/GenBank/DDBJ databases">
        <title>Draft genome sequence of Streptomyces scabrisporus NF3, endophyte isolated from Amphipterygium adstringens.</title>
        <authorList>
            <person name="Vazquez M."/>
            <person name="Ceapa C.D."/>
            <person name="Rodriguez Luna D."/>
            <person name="Sanchez Esquivel S."/>
        </authorList>
    </citation>
    <scope>NUCLEOTIDE SEQUENCE [LARGE SCALE GENOMIC DNA]</scope>
    <source>
        <strain evidence="1 2">NF3</strain>
    </source>
</reference>
<proteinExistence type="predicted"/>
<keyword evidence="2" id="KW-1185">Reference proteome</keyword>
<dbReference type="RefSeq" id="WP_078978443.1">
    <property type="nucleotide sequence ID" value="NZ_MWQN01000001.1"/>
</dbReference>